<dbReference type="EMBL" id="HG810773">
    <property type="protein sequence ID" value="CDO65730.1"/>
    <property type="molecule type" value="Genomic_DNA"/>
</dbReference>
<dbReference type="SUPFAM" id="SSF48464">
    <property type="entry name" value="ENTH/VHS domain"/>
    <property type="match status" value="1"/>
</dbReference>
<proteinExistence type="predicted"/>
<dbReference type="GO" id="GO:0030125">
    <property type="term" value="C:clathrin vesicle coat"/>
    <property type="evidence" value="ECO:0007669"/>
    <property type="project" value="TreeGrafter"/>
</dbReference>
<dbReference type="AlphaFoldDB" id="A0A060RWK0"/>
<feature type="domain" description="ENTH" evidence="2">
    <location>
        <begin position="19"/>
        <end position="150"/>
    </location>
</feature>
<evidence type="ECO:0000313" key="3">
    <source>
        <dbReference type="EMBL" id="CDO65730.1"/>
    </source>
</evidence>
<feature type="region of interest" description="Disordered" evidence="1">
    <location>
        <begin position="222"/>
        <end position="432"/>
    </location>
</feature>
<dbReference type="VEuPathDB" id="PlasmoDB:PRCDC_1245200"/>
<feature type="compositionally biased region" description="Basic residues" evidence="1">
    <location>
        <begin position="307"/>
        <end position="325"/>
    </location>
</feature>
<name>A0A060RWK0_PLARE</name>
<reference evidence="3" key="1">
    <citation type="submission" date="2014-01" db="EMBL/GenBank/DDBJ databases">
        <authorList>
            <person name="Aslett M."/>
        </authorList>
    </citation>
    <scope>NUCLEOTIDE SEQUENCE</scope>
    <source>
        <strain evidence="3">CDC</strain>
    </source>
</reference>
<gene>
    <name evidence="3" type="ORF">PRCDC_1245200</name>
</gene>
<evidence type="ECO:0000256" key="1">
    <source>
        <dbReference type="SAM" id="MobiDB-lite"/>
    </source>
</evidence>
<dbReference type="Gene3D" id="1.25.40.90">
    <property type="match status" value="1"/>
</dbReference>
<dbReference type="Proteomes" id="UP000027581">
    <property type="component" value="Unassembled WGS sequence"/>
</dbReference>
<dbReference type="PANTHER" id="PTHR12276:SF45">
    <property type="entry name" value="CLATHRIN INTERACTOR 1"/>
    <property type="match status" value="1"/>
</dbReference>
<dbReference type="GO" id="GO:0005886">
    <property type="term" value="C:plasma membrane"/>
    <property type="evidence" value="ECO:0007669"/>
    <property type="project" value="TreeGrafter"/>
</dbReference>
<dbReference type="GO" id="GO:0005768">
    <property type="term" value="C:endosome"/>
    <property type="evidence" value="ECO:0007669"/>
    <property type="project" value="TreeGrafter"/>
</dbReference>
<feature type="compositionally biased region" description="Basic residues" evidence="1">
    <location>
        <begin position="176"/>
        <end position="186"/>
    </location>
</feature>
<feature type="compositionally biased region" description="Low complexity" evidence="1">
    <location>
        <begin position="363"/>
        <end position="374"/>
    </location>
</feature>
<dbReference type="GO" id="GO:0005543">
    <property type="term" value="F:phospholipid binding"/>
    <property type="evidence" value="ECO:0007669"/>
    <property type="project" value="TreeGrafter"/>
</dbReference>
<feature type="compositionally biased region" description="Basic and acidic residues" evidence="1">
    <location>
        <begin position="230"/>
        <end position="246"/>
    </location>
</feature>
<dbReference type="InterPro" id="IPR013809">
    <property type="entry name" value="ENTH"/>
</dbReference>
<dbReference type="PANTHER" id="PTHR12276">
    <property type="entry name" value="EPSIN/ENT-RELATED"/>
    <property type="match status" value="1"/>
</dbReference>
<feature type="region of interest" description="Disordered" evidence="1">
    <location>
        <begin position="172"/>
        <end position="210"/>
    </location>
</feature>
<evidence type="ECO:0000313" key="4">
    <source>
        <dbReference type="Proteomes" id="UP000027581"/>
    </source>
</evidence>
<protein>
    <submittedName>
        <fullName evidence="3">Clathrin coat assembly protein AP180, putative</fullName>
    </submittedName>
</protein>
<feature type="compositionally biased region" description="Basic residues" evidence="1">
    <location>
        <begin position="400"/>
        <end position="432"/>
    </location>
</feature>
<accession>A0A060RWK0</accession>
<dbReference type="Pfam" id="PF01417">
    <property type="entry name" value="ENTH"/>
    <property type="match status" value="1"/>
</dbReference>
<evidence type="ECO:0000259" key="2">
    <source>
        <dbReference type="PROSITE" id="PS50942"/>
    </source>
</evidence>
<dbReference type="InterPro" id="IPR008942">
    <property type="entry name" value="ENTH_VHS"/>
</dbReference>
<dbReference type="GO" id="GO:0006897">
    <property type="term" value="P:endocytosis"/>
    <property type="evidence" value="ECO:0007669"/>
    <property type="project" value="TreeGrafter"/>
</dbReference>
<sequence>MLLFKKVNSKVLSINNYLQKYLESNQFEKNLKEALNNKNYGVSNSLLYDLSISTYDVNYYKRVMTEVFKAIQEKPTRWRRIYKGLKLCEYVMKNGCEYFISDVKDKEELIKKLTHFTHLEDLKDKGIGIRDISNNILKLLNDNKYLKNERIEAAKYANICTNIESKPIEKKGFFSNRKKKKKHKIKRTSEYSRRNINDPRNLRQSLQSKNILDQIQEERKSIYGYTNDDDNNRFNEKRYDTEENNHNHISSYSSNVSSSSSSSTSSSSSSSTSSSSSSPSSSATSSSSRSINRHSSNSSLSNYKTNNNHKKISKRKKRIKHKKHSISSSEKSSRRSNRSISNSQDEYNNNSSKLSTQSKGHSASRTSSCVSSHTSYKHSSRLSSRSSTSSSDSNSYSSRSRGRSHMRNKHARSRKNKREKEKKKRRSTTRHK</sequence>
<dbReference type="GO" id="GO:0030276">
    <property type="term" value="F:clathrin binding"/>
    <property type="evidence" value="ECO:0007669"/>
    <property type="project" value="TreeGrafter"/>
</dbReference>
<feature type="compositionally biased region" description="Basic and acidic residues" evidence="1">
    <location>
        <begin position="187"/>
        <end position="201"/>
    </location>
</feature>
<dbReference type="PhylomeDB" id="A0A060RWK0"/>
<dbReference type="SMART" id="SM00273">
    <property type="entry name" value="ENTH"/>
    <property type="match status" value="1"/>
</dbReference>
<dbReference type="VEuPathDB" id="PlasmoDB:PRG01_1249100"/>
<feature type="compositionally biased region" description="Low complexity" evidence="1">
    <location>
        <begin position="381"/>
        <end position="399"/>
    </location>
</feature>
<keyword evidence="4" id="KW-1185">Reference proteome</keyword>
<reference evidence="3" key="2">
    <citation type="submission" date="2014-05" db="EMBL/GenBank/DDBJ databases">
        <title>The genome sequences of chimpanzee malaria parasites reveal the path to human adaptation.</title>
        <authorList>
            <person name="Otto T.D."/>
            <person name="Rayner J.C."/>
            <person name="Boehme U."/>
            <person name="Pain A."/>
            <person name="Spottiswoode N."/>
            <person name="Sanders M."/>
            <person name="Quail M."/>
            <person name="Ollomo B."/>
            <person name="Renaud F."/>
            <person name="Thomas A.W."/>
            <person name="Prugnolle F."/>
            <person name="Conway D.J."/>
            <person name="Newbold C."/>
            <person name="Berriman M."/>
        </authorList>
    </citation>
    <scope>NUCLEOTIDE SEQUENCE [LARGE SCALE GENOMIC DNA]</scope>
    <source>
        <strain evidence="3">CDC</strain>
    </source>
</reference>
<feature type="compositionally biased region" description="Low complexity" evidence="1">
    <location>
        <begin position="250"/>
        <end position="301"/>
    </location>
</feature>
<dbReference type="PROSITE" id="PS50942">
    <property type="entry name" value="ENTH"/>
    <property type="match status" value="1"/>
</dbReference>
<feature type="compositionally biased region" description="Polar residues" evidence="1">
    <location>
        <begin position="344"/>
        <end position="361"/>
    </location>
</feature>
<dbReference type="CDD" id="cd03571">
    <property type="entry name" value="ENTH"/>
    <property type="match status" value="1"/>
</dbReference>
<organism evidence="3 4">
    <name type="scientific">Plasmodium reichenowi</name>
    <dbReference type="NCBI Taxonomy" id="5854"/>
    <lineage>
        <taxon>Eukaryota</taxon>
        <taxon>Sar</taxon>
        <taxon>Alveolata</taxon>
        <taxon>Apicomplexa</taxon>
        <taxon>Aconoidasida</taxon>
        <taxon>Haemosporida</taxon>
        <taxon>Plasmodiidae</taxon>
        <taxon>Plasmodium</taxon>
        <taxon>Plasmodium (Laverania)</taxon>
    </lineage>
</organism>